<proteinExistence type="predicted"/>
<protein>
    <submittedName>
        <fullName evidence="4">Uncharacterized protein</fullName>
    </submittedName>
</protein>
<dbReference type="SUPFAM" id="SSF49464">
    <property type="entry name" value="Carboxypeptidase regulatory domain-like"/>
    <property type="match status" value="1"/>
</dbReference>
<feature type="region of interest" description="Disordered" evidence="2">
    <location>
        <begin position="181"/>
        <end position="214"/>
    </location>
</feature>
<evidence type="ECO:0000256" key="3">
    <source>
        <dbReference type="SAM" id="Phobius"/>
    </source>
</evidence>
<accession>A0A1F6AP22</accession>
<name>A0A1F6AP22_9BACT</name>
<keyword evidence="1" id="KW-0175">Coiled coil</keyword>
<dbReference type="Proteomes" id="UP000176609">
    <property type="component" value="Unassembled WGS sequence"/>
</dbReference>
<feature type="coiled-coil region" evidence="1">
    <location>
        <begin position="219"/>
        <end position="253"/>
    </location>
</feature>
<keyword evidence="3" id="KW-1133">Transmembrane helix</keyword>
<evidence type="ECO:0000313" key="5">
    <source>
        <dbReference type="Proteomes" id="UP000176609"/>
    </source>
</evidence>
<dbReference type="EMBL" id="MFJR01000009">
    <property type="protein sequence ID" value="OGG26431.1"/>
    <property type="molecule type" value="Genomic_DNA"/>
</dbReference>
<gene>
    <name evidence="4" type="ORF">A2960_06150</name>
</gene>
<keyword evidence="3" id="KW-0472">Membrane</keyword>
<evidence type="ECO:0000256" key="2">
    <source>
        <dbReference type="SAM" id="MobiDB-lite"/>
    </source>
</evidence>
<keyword evidence="3" id="KW-0812">Transmembrane</keyword>
<feature type="transmembrane region" description="Helical" evidence="3">
    <location>
        <begin position="26"/>
        <end position="43"/>
    </location>
</feature>
<sequence>MEQHSVPRNISGFQFHLIGDMTLRQFGYIATAAISAFLIFKVAPLPAIIKYPLMGLVGLSGFAFAFLPIQERPLDRWIVAFIKSVFSPTQYLWLKEGIVPEVLTRPSNVYTKIIPQAHQANHNDAREKLRTYLASLPTQPNQILNQQEKTYIDKTLLLFNTSVVSVNSSINTNLTTPILETKFTPTPVNQNTPKTTSPPPVTPPQTAHQEQPVAPTPDHLKLQAQLAELSSQKEDLARQLASLRQELKTTTQKVVTPSQSHDTEKEMTVKTVSPKNLVEEIGLMNIPQTPNIVIGVIKDGQKRLLPNIIITIKDPQGVPLRAIKTNKLGQFITATPLPNGTYLLEIEDPLKRYSFDLIQITVNGKVFSPIEIIAKGEKEIMREKLAKELFGGANI</sequence>
<evidence type="ECO:0000256" key="1">
    <source>
        <dbReference type="SAM" id="Coils"/>
    </source>
</evidence>
<evidence type="ECO:0000313" key="4">
    <source>
        <dbReference type="EMBL" id="OGG26431.1"/>
    </source>
</evidence>
<dbReference type="Pfam" id="PF12666">
    <property type="entry name" value="PrgI"/>
    <property type="match status" value="1"/>
</dbReference>
<dbReference type="AlphaFoldDB" id="A0A1F6AP22"/>
<comment type="caution">
    <text evidence="4">The sequence shown here is derived from an EMBL/GenBank/DDBJ whole genome shotgun (WGS) entry which is preliminary data.</text>
</comment>
<reference evidence="4 5" key="1">
    <citation type="journal article" date="2016" name="Nat. Commun.">
        <title>Thousands of microbial genomes shed light on interconnected biogeochemical processes in an aquifer system.</title>
        <authorList>
            <person name="Anantharaman K."/>
            <person name="Brown C.T."/>
            <person name="Hug L.A."/>
            <person name="Sharon I."/>
            <person name="Castelle C.J."/>
            <person name="Probst A.J."/>
            <person name="Thomas B.C."/>
            <person name="Singh A."/>
            <person name="Wilkins M.J."/>
            <person name="Karaoz U."/>
            <person name="Brodie E.L."/>
            <person name="Williams K.H."/>
            <person name="Hubbard S.S."/>
            <person name="Banfield J.F."/>
        </authorList>
    </citation>
    <scope>NUCLEOTIDE SEQUENCE [LARGE SCALE GENOMIC DNA]</scope>
</reference>
<dbReference type="InterPro" id="IPR024414">
    <property type="entry name" value="Uncharacterised_PrgI"/>
</dbReference>
<organism evidence="4 5">
    <name type="scientific">Candidatus Gottesmanbacteria bacterium RIFCSPLOWO2_01_FULL_39_12b</name>
    <dbReference type="NCBI Taxonomy" id="1798388"/>
    <lineage>
        <taxon>Bacteria</taxon>
        <taxon>Candidatus Gottesmaniibacteriota</taxon>
    </lineage>
</organism>
<dbReference type="InterPro" id="IPR008969">
    <property type="entry name" value="CarboxyPept-like_regulatory"/>
</dbReference>